<proteinExistence type="inferred from homology"/>
<keyword evidence="3" id="KW-0964">Secreted</keyword>
<sequence length="181" mass="17597">MSMRSVRPLLAVLAVASLAACSGAPSPGSTGSPTQAPTSGPSSSSTAPGSPSSSSTPTAGGSQSATAGRGDAELSITLLETPEAAPKTFTLVCTGGTPAAESNHPSAAEACAAIKNNPSMLSPAPPRADRACTMQYGGPATAKVTGAVDGKEVVAAFNRTDGCQIGMWDVAKSVLGSDGGF</sequence>
<feature type="region of interest" description="Disordered" evidence="7">
    <location>
        <begin position="22"/>
        <end position="69"/>
    </location>
</feature>
<evidence type="ECO:0000256" key="8">
    <source>
        <dbReference type="SAM" id="SignalP"/>
    </source>
</evidence>
<evidence type="ECO:0000256" key="5">
    <source>
        <dbReference type="ARBA" id="ARBA00022900"/>
    </source>
</evidence>
<feature type="chain" id="PRO_5046942734" description="Subtilisin inhibitor domain-containing protein" evidence="8">
    <location>
        <begin position="20"/>
        <end position="181"/>
    </location>
</feature>
<evidence type="ECO:0000256" key="2">
    <source>
        <dbReference type="ARBA" id="ARBA00010472"/>
    </source>
</evidence>
<evidence type="ECO:0000256" key="6">
    <source>
        <dbReference type="ARBA" id="ARBA00023157"/>
    </source>
</evidence>
<comment type="similarity">
    <text evidence="2">Belongs to the protease inhibitor I16 (SSI) family.</text>
</comment>
<dbReference type="Pfam" id="PF00720">
    <property type="entry name" value="SSI"/>
    <property type="match status" value="1"/>
</dbReference>
<comment type="subcellular location">
    <subcellularLocation>
        <location evidence="1">Secreted</location>
    </subcellularLocation>
</comment>
<comment type="caution">
    <text evidence="10">The sequence shown here is derived from an EMBL/GenBank/DDBJ whole genome shotgun (WGS) entry which is preliminary data.</text>
</comment>
<dbReference type="InterPro" id="IPR023549">
    <property type="entry name" value="Subtilisin_inhibitor"/>
</dbReference>
<keyword evidence="6" id="KW-1015">Disulfide bond</keyword>
<name>A0ABT9TSH2_PAENI</name>
<accession>A0ABT9TSH2</accession>
<dbReference type="Proteomes" id="UP001244563">
    <property type="component" value="Unassembled WGS sequence"/>
</dbReference>
<dbReference type="SUPFAM" id="SSF55399">
    <property type="entry name" value="Subtilisin inhibitor"/>
    <property type="match status" value="1"/>
</dbReference>
<dbReference type="EMBL" id="JAUSSW010000020">
    <property type="protein sequence ID" value="MDQ0104630.1"/>
    <property type="molecule type" value="Genomic_DNA"/>
</dbReference>
<keyword evidence="4" id="KW-0646">Protease inhibitor</keyword>
<evidence type="ECO:0000313" key="11">
    <source>
        <dbReference type="Proteomes" id="UP001244563"/>
    </source>
</evidence>
<evidence type="ECO:0000256" key="4">
    <source>
        <dbReference type="ARBA" id="ARBA00022690"/>
    </source>
</evidence>
<dbReference type="RefSeq" id="WP_064722863.1">
    <property type="nucleotide sequence ID" value="NZ_BDDW01000008.1"/>
</dbReference>
<keyword evidence="8" id="KW-0732">Signal</keyword>
<evidence type="ECO:0000256" key="7">
    <source>
        <dbReference type="SAM" id="MobiDB-lite"/>
    </source>
</evidence>
<evidence type="ECO:0000256" key="3">
    <source>
        <dbReference type="ARBA" id="ARBA00022525"/>
    </source>
</evidence>
<feature type="signal peptide" evidence="8">
    <location>
        <begin position="1"/>
        <end position="19"/>
    </location>
</feature>
<feature type="compositionally biased region" description="Low complexity" evidence="7">
    <location>
        <begin position="22"/>
        <end position="68"/>
    </location>
</feature>
<feature type="domain" description="Subtilisin inhibitor" evidence="9">
    <location>
        <begin position="80"/>
        <end position="153"/>
    </location>
</feature>
<dbReference type="PROSITE" id="PS51257">
    <property type="entry name" value="PROKAR_LIPOPROTEIN"/>
    <property type="match status" value="1"/>
</dbReference>
<evidence type="ECO:0000256" key="1">
    <source>
        <dbReference type="ARBA" id="ARBA00004613"/>
    </source>
</evidence>
<keyword evidence="5" id="KW-0722">Serine protease inhibitor</keyword>
<protein>
    <recommendedName>
        <fullName evidence="9">Subtilisin inhibitor domain-containing protein</fullName>
    </recommendedName>
</protein>
<evidence type="ECO:0000313" key="10">
    <source>
        <dbReference type="EMBL" id="MDQ0104630.1"/>
    </source>
</evidence>
<dbReference type="InterPro" id="IPR036819">
    <property type="entry name" value="Subtilisin_inhibitor-like_sf"/>
</dbReference>
<gene>
    <name evidence="10" type="ORF">J2T10_004306</name>
</gene>
<reference evidence="10 11" key="1">
    <citation type="submission" date="2023-07" db="EMBL/GenBank/DDBJ databases">
        <title>Sorghum-associated microbial communities from plants grown in Nebraska, USA.</title>
        <authorList>
            <person name="Schachtman D."/>
        </authorList>
    </citation>
    <scope>NUCLEOTIDE SEQUENCE [LARGE SCALE GENOMIC DNA]</scope>
    <source>
        <strain evidence="10 11">CC523</strain>
    </source>
</reference>
<evidence type="ECO:0000259" key="9">
    <source>
        <dbReference type="Pfam" id="PF00720"/>
    </source>
</evidence>
<keyword evidence="11" id="KW-1185">Reference proteome</keyword>
<dbReference type="Gene3D" id="3.30.350.10">
    <property type="entry name" value="Subtilisin inhibitor-like"/>
    <property type="match status" value="1"/>
</dbReference>
<organism evidence="10 11">
    <name type="scientific">Paenarthrobacter nicotinovorans</name>
    <name type="common">Arthrobacter nicotinovorans</name>
    <dbReference type="NCBI Taxonomy" id="29320"/>
    <lineage>
        <taxon>Bacteria</taxon>
        <taxon>Bacillati</taxon>
        <taxon>Actinomycetota</taxon>
        <taxon>Actinomycetes</taxon>
        <taxon>Micrococcales</taxon>
        <taxon>Micrococcaceae</taxon>
        <taxon>Paenarthrobacter</taxon>
    </lineage>
</organism>